<organism evidence="1 2">
    <name type="scientific">Sclerotinia trifoliorum</name>
    <dbReference type="NCBI Taxonomy" id="28548"/>
    <lineage>
        <taxon>Eukaryota</taxon>
        <taxon>Fungi</taxon>
        <taxon>Dikarya</taxon>
        <taxon>Ascomycota</taxon>
        <taxon>Pezizomycotina</taxon>
        <taxon>Leotiomycetes</taxon>
        <taxon>Helotiales</taxon>
        <taxon>Sclerotiniaceae</taxon>
        <taxon>Sclerotinia</taxon>
    </lineage>
</organism>
<proteinExistence type="predicted"/>
<dbReference type="Gene3D" id="1.10.630.10">
    <property type="entry name" value="Cytochrome P450"/>
    <property type="match status" value="1"/>
</dbReference>
<dbReference type="GO" id="GO:0020037">
    <property type="term" value="F:heme binding"/>
    <property type="evidence" value="ECO:0007669"/>
    <property type="project" value="InterPro"/>
</dbReference>
<reference evidence="1" key="1">
    <citation type="submission" date="2020-10" db="EMBL/GenBank/DDBJ databases">
        <authorList>
            <person name="Kusch S."/>
        </authorList>
    </citation>
    <scope>NUCLEOTIDE SEQUENCE</scope>
    <source>
        <strain evidence="1">SwB9</strain>
    </source>
</reference>
<dbReference type="EMBL" id="CAJHIA010000011">
    <property type="protein sequence ID" value="CAD6443771.1"/>
    <property type="molecule type" value="Genomic_DNA"/>
</dbReference>
<protein>
    <submittedName>
        <fullName evidence="1">1454450c-9878-426c-ac12-0571a921e259-CDS</fullName>
    </submittedName>
</protein>
<dbReference type="InterPro" id="IPR036396">
    <property type="entry name" value="Cyt_P450_sf"/>
</dbReference>
<dbReference type="AlphaFoldDB" id="A0A8H2ZPE4"/>
<gene>
    <name evidence="1" type="ORF">SCLTRI_LOCUS3565</name>
</gene>
<name>A0A8H2ZPE4_9HELO</name>
<dbReference type="SUPFAM" id="SSF48264">
    <property type="entry name" value="Cytochrome P450"/>
    <property type="match status" value="1"/>
</dbReference>
<accession>A0A8H2ZPE4</accession>
<evidence type="ECO:0000313" key="1">
    <source>
        <dbReference type="EMBL" id="CAD6443771.1"/>
    </source>
</evidence>
<dbReference type="OrthoDB" id="1470350at2759"/>
<dbReference type="Proteomes" id="UP000624404">
    <property type="component" value="Unassembled WGS sequence"/>
</dbReference>
<evidence type="ECO:0000313" key="2">
    <source>
        <dbReference type="Proteomes" id="UP000624404"/>
    </source>
</evidence>
<dbReference type="GO" id="GO:0005506">
    <property type="term" value="F:iron ion binding"/>
    <property type="evidence" value="ECO:0007669"/>
    <property type="project" value="InterPro"/>
</dbReference>
<sequence length="110" mass="12784">MAATFETLRLYHPLLTFTKSTGNLPRTVTYHSNQLYLPPDTIILPNLLGIKCHPRYWGSDRLLWRPSRWIEESTNPKMVKRQKDYGHHQEAHSCLGPTDLEDVLVRNSAK</sequence>
<dbReference type="GO" id="GO:0016705">
    <property type="term" value="F:oxidoreductase activity, acting on paired donors, with incorporation or reduction of molecular oxygen"/>
    <property type="evidence" value="ECO:0007669"/>
    <property type="project" value="InterPro"/>
</dbReference>
<comment type="caution">
    <text evidence="1">The sequence shown here is derived from an EMBL/GenBank/DDBJ whole genome shotgun (WGS) entry which is preliminary data.</text>
</comment>
<dbReference type="GO" id="GO:0004497">
    <property type="term" value="F:monooxygenase activity"/>
    <property type="evidence" value="ECO:0007669"/>
    <property type="project" value="InterPro"/>
</dbReference>
<keyword evidence="2" id="KW-1185">Reference proteome</keyword>